<proteinExistence type="inferred from homology"/>
<evidence type="ECO:0000256" key="5">
    <source>
        <dbReference type="SAM" id="MobiDB-lite"/>
    </source>
</evidence>
<dbReference type="Proteomes" id="UP001339911">
    <property type="component" value="Unassembled WGS sequence"/>
</dbReference>
<dbReference type="SUPFAM" id="SSF52540">
    <property type="entry name" value="P-loop containing nucleoside triphosphate hydrolases"/>
    <property type="match status" value="1"/>
</dbReference>
<dbReference type="InterPro" id="IPR011990">
    <property type="entry name" value="TPR-like_helical_dom_sf"/>
</dbReference>
<dbReference type="RefSeq" id="WP_331205873.1">
    <property type="nucleotide sequence ID" value="NZ_JAZGQL010000001.1"/>
</dbReference>
<dbReference type="SMART" id="SM01043">
    <property type="entry name" value="BTAD"/>
    <property type="match status" value="1"/>
</dbReference>
<feature type="region of interest" description="Disordered" evidence="5">
    <location>
        <begin position="590"/>
        <end position="611"/>
    </location>
</feature>
<dbReference type="InterPro" id="IPR005158">
    <property type="entry name" value="BTAD"/>
</dbReference>
<evidence type="ECO:0000313" key="9">
    <source>
        <dbReference type="Proteomes" id="UP001339911"/>
    </source>
</evidence>
<keyword evidence="9" id="KW-1185">Reference proteome</keyword>
<dbReference type="EMBL" id="JAZGQL010000001">
    <property type="protein sequence ID" value="MEE6305492.1"/>
    <property type="molecule type" value="Genomic_DNA"/>
</dbReference>
<feature type="domain" description="Bacterial transcriptional activator" evidence="7">
    <location>
        <begin position="95"/>
        <end position="240"/>
    </location>
</feature>
<dbReference type="Pfam" id="PF00931">
    <property type="entry name" value="NB-ARC"/>
    <property type="match status" value="1"/>
</dbReference>
<evidence type="ECO:0000256" key="3">
    <source>
        <dbReference type="ARBA" id="ARBA00023125"/>
    </source>
</evidence>
<dbReference type="PANTHER" id="PTHR35807">
    <property type="entry name" value="TRANSCRIPTIONAL REGULATOR REDD-RELATED"/>
    <property type="match status" value="1"/>
</dbReference>
<keyword evidence="2" id="KW-0805">Transcription regulation</keyword>
<evidence type="ECO:0000256" key="4">
    <source>
        <dbReference type="ARBA" id="ARBA00023163"/>
    </source>
</evidence>
<dbReference type="PRINTS" id="PR00364">
    <property type="entry name" value="DISEASERSIST"/>
</dbReference>
<dbReference type="InterPro" id="IPR027417">
    <property type="entry name" value="P-loop_NTPase"/>
</dbReference>
<dbReference type="InterPro" id="IPR002182">
    <property type="entry name" value="NB-ARC"/>
</dbReference>
<evidence type="ECO:0000259" key="6">
    <source>
        <dbReference type="SMART" id="SM00862"/>
    </source>
</evidence>
<dbReference type="InterPro" id="IPR036388">
    <property type="entry name" value="WH-like_DNA-bd_sf"/>
</dbReference>
<dbReference type="InterPro" id="IPR016032">
    <property type="entry name" value="Sig_transdc_resp-reg_C-effctor"/>
</dbReference>
<dbReference type="SUPFAM" id="SSF46894">
    <property type="entry name" value="C-terminal effector domain of the bipartite response regulators"/>
    <property type="match status" value="1"/>
</dbReference>
<keyword evidence="4" id="KW-0804">Transcription</keyword>
<dbReference type="InterPro" id="IPR001867">
    <property type="entry name" value="OmpR/PhoB-type_DNA-bd"/>
</dbReference>
<keyword evidence="3" id="KW-0238">DNA-binding</keyword>
<reference evidence="8 9" key="1">
    <citation type="submission" date="2024-01" db="EMBL/GenBank/DDBJ databases">
        <title>Genome insights into Plantactinospora veratri sp. nov.</title>
        <authorList>
            <person name="Wang L."/>
        </authorList>
    </citation>
    <scope>NUCLEOTIDE SEQUENCE [LARGE SCALE GENOMIC DNA]</scope>
    <source>
        <strain evidence="8 9">NEAU-FHS4</strain>
    </source>
</reference>
<dbReference type="SMART" id="SM00862">
    <property type="entry name" value="Trans_reg_C"/>
    <property type="match status" value="1"/>
</dbReference>
<feature type="domain" description="OmpR/PhoB-type" evidence="6">
    <location>
        <begin position="16"/>
        <end position="88"/>
    </location>
</feature>
<dbReference type="PANTHER" id="PTHR35807:SF1">
    <property type="entry name" value="TRANSCRIPTIONAL REGULATOR REDD"/>
    <property type="match status" value="1"/>
</dbReference>
<sequence length="1029" mass="110093">MRFGVLGPLRVCTDSGAELVLRSRHQRTVLGALLVGAGQLVTVDRLVQTLWGDNPPASYASNLQTYVSRLRERLPGLTIEHRSDGYLLRVRTDDLDVLVFRREVATGRAALAAGDPALAADRFRRGLRQWRGRPLADLTVPTLEPELAQWELERVGAQEDCVDAELRADGDLATVLSELHQLVTEHPMRERPYGQLMVALYRAGRRADALAAYQRAREILVTELGVEPGPELRRLHQAVLRGEEPSVGRVGNRPEVAPRSPFPVCQLPPALSGFVGRAGSIERIERLLAPADGGVPVVAVSGQPGVGKSALAVTVAHRIRERFPDGQLFVHLAGASAAPRDPAAVLADLLRVLGVPGSALPQNLSALAAAYRARLADRRVLVVLDDAATAAQVRPLLPGTPGSAVLTTSRRRLSGLIDARHLPVGPLTDDEARALLADVVGPERVAEEPGQAARIAAACGNLPLAVRIAGTRLATRSWPLAILADRLDDERQRLDELAAGDLQVRASLALSVQALSPPTREAFGLLGSLGPVSFAAWAVTELLESADADRILDELVEASLLEVTRPPDGAEPRYRLHDLLRVYAEELAAADDRSAPTPDRPSSTMEVPGRRAGAQRRLVAAAAALAGSAARRLPRTLTWARLAEPAGGVRPPRAADRAAADPLGWFSAELDLLTGLLGLAPQCGAERAAIDLAERLAPFCWVHGHWTALQAVQRLARQAAERIGDDRTIARADFVMGLLQLARGDLAGAARRLRDGRDRYERLADRHGLACLLSDEAVLYDYQNRAEDAASTAERAVALFRAEGDPLGALLAAPVLSAAYRGLGRLDEALAVDEAAVAEAGELGAAEIVTARCLNALAVTRLLRDEPALAYAAAERAVALLRTVNDRYVLLAALRHLASAAICLGRRAEAVHRLQQSHDLAVQLGDRPWATGLERDLAVSWIGEGRATAAVGVLRRCARTFEEMSMPSAQAATLNMLARAYDETGDREAARDARFWAGILSDPRDTRTPALAGIVLRLADAPGLVSSGS</sequence>
<comment type="similarity">
    <text evidence="1">Belongs to the AfsR/DnrI/RedD regulatory family.</text>
</comment>
<dbReference type="CDD" id="cd15831">
    <property type="entry name" value="BTAD"/>
    <property type="match status" value="1"/>
</dbReference>
<dbReference type="Pfam" id="PF03704">
    <property type="entry name" value="BTAD"/>
    <property type="match status" value="1"/>
</dbReference>
<dbReference type="SUPFAM" id="SSF48452">
    <property type="entry name" value="TPR-like"/>
    <property type="match status" value="3"/>
</dbReference>
<gene>
    <name evidence="8" type="ORF">V1634_01415</name>
</gene>
<dbReference type="Gene3D" id="3.40.50.300">
    <property type="entry name" value="P-loop containing nucleotide triphosphate hydrolases"/>
    <property type="match status" value="1"/>
</dbReference>
<evidence type="ECO:0000313" key="8">
    <source>
        <dbReference type="EMBL" id="MEE6305492.1"/>
    </source>
</evidence>
<dbReference type="InterPro" id="IPR051677">
    <property type="entry name" value="AfsR-DnrI-RedD_regulator"/>
</dbReference>
<name>A0ABU7S7B0_9ACTN</name>
<organism evidence="8 9">
    <name type="scientific">Plantactinospora veratri</name>
    <dbReference type="NCBI Taxonomy" id="1436122"/>
    <lineage>
        <taxon>Bacteria</taxon>
        <taxon>Bacillati</taxon>
        <taxon>Actinomycetota</taxon>
        <taxon>Actinomycetes</taxon>
        <taxon>Micromonosporales</taxon>
        <taxon>Micromonosporaceae</taxon>
        <taxon>Plantactinospora</taxon>
    </lineage>
</organism>
<protein>
    <submittedName>
        <fullName evidence="8">BTAD domain-containing putative transcriptional regulator</fullName>
    </submittedName>
</protein>
<dbReference type="Gene3D" id="1.25.40.10">
    <property type="entry name" value="Tetratricopeptide repeat domain"/>
    <property type="match status" value="3"/>
</dbReference>
<evidence type="ECO:0000256" key="1">
    <source>
        <dbReference type="ARBA" id="ARBA00005820"/>
    </source>
</evidence>
<comment type="caution">
    <text evidence="8">The sequence shown here is derived from an EMBL/GenBank/DDBJ whole genome shotgun (WGS) entry which is preliminary data.</text>
</comment>
<dbReference type="Gene3D" id="1.10.10.10">
    <property type="entry name" value="Winged helix-like DNA-binding domain superfamily/Winged helix DNA-binding domain"/>
    <property type="match status" value="1"/>
</dbReference>
<evidence type="ECO:0000256" key="2">
    <source>
        <dbReference type="ARBA" id="ARBA00023015"/>
    </source>
</evidence>
<accession>A0ABU7S7B0</accession>
<evidence type="ECO:0000259" key="7">
    <source>
        <dbReference type="SMART" id="SM01043"/>
    </source>
</evidence>